<dbReference type="Proteomes" id="UP000003250">
    <property type="component" value="Unassembled WGS sequence"/>
</dbReference>
<protein>
    <submittedName>
        <fullName evidence="1">Uncharacterized protein</fullName>
    </submittedName>
</protein>
<evidence type="ECO:0000313" key="2">
    <source>
        <dbReference type="Proteomes" id="UP000003250"/>
    </source>
</evidence>
<sequence length="32" mass="3448">MHRALIAAGRNSDSFLPYVARMSVATSNKAVL</sequence>
<evidence type="ECO:0000313" key="1">
    <source>
        <dbReference type="EMBL" id="EHK55468.1"/>
    </source>
</evidence>
<name>H0HUY9_9HYPH</name>
<organism evidence="1 2">
    <name type="scientific">Mesorhizobium alhagi CCNWXJ12-2</name>
    <dbReference type="NCBI Taxonomy" id="1107882"/>
    <lineage>
        <taxon>Bacteria</taxon>
        <taxon>Pseudomonadati</taxon>
        <taxon>Pseudomonadota</taxon>
        <taxon>Alphaproteobacteria</taxon>
        <taxon>Hyphomicrobiales</taxon>
        <taxon>Phyllobacteriaceae</taxon>
        <taxon>Allomesorhizobium</taxon>
    </lineage>
</organism>
<reference evidence="1 2" key="1">
    <citation type="journal article" date="2012" name="J. Bacteriol.">
        <title>Draft Genome Sequence of Mesorhizobium alhagi CCNWXJ12-2T, a Novel Salt-Resistant Species Isolated from the Desert of Northwestern China.</title>
        <authorList>
            <person name="Zhou M."/>
            <person name="Chen W."/>
            <person name="Chen H."/>
            <person name="Wei G."/>
        </authorList>
    </citation>
    <scope>NUCLEOTIDE SEQUENCE [LARGE SCALE GENOMIC DNA]</scope>
    <source>
        <strain evidence="1 2">CCNWXJ12-2</strain>
    </source>
</reference>
<dbReference type="AlphaFoldDB" id="H0HUY9"/>
<accession>H0HUY9</accession>
<proteinExistence type="predicted"/>
<gene>
    <name evidence="1" type="ORF">MAXJ12_19962</name>
</gene>
<keyword evidence="2" id="KW-1185">Reference proteome</keyword>
<dbReference type="PATRIC" id="fig|1107882.3.peg.3894"/>
<dbReference type="EMBL" id="AHAM01000167">
    <property type="protein sequence ID" value="EHK55468.1"/>
    <property type="molecule type" value="Genomic_DNA"/>
</dbReference>